<feature type="transmembrane region" description="Helical" evidence="7">
    <location>
        <begin position="331"/>
        <end position="351"/>
    </location>
</feature>
<gene>
    <name evidence="10" type="ORF">CPM_0487</name>
    <name evidence="9" type="ORF">CSP5_0515</name>
</gene>
<organism evidence="9 12">
    <name type="scientific">Cuniculiplasma divulgatum</name>
    <dbReference type="NCBI Taxonomy" id="1673428"/>
    <lineage>
        <taxon>Archaea</taxon>
        <taxon>Methanobacteriati</taxon>
        <taxon>Thermoplasmatota</taxon>
        <taxon>Thermoplasmata</taxon>
        <taxon>Thermoplasmatales</taxon>
        <taxon>Cuniculiplasmataceae</taxon>
        <taxon>Cuniculiplasma</taxon>
    </lineage>
</organism>
<evidence type="ECO:0000313" key="12">
    <source>
        <dbReference type="Proteomes" id="UP000195607"/>
    </source>
</evidence>
<keyword evidence="5 7" id="KW-1133">Transmembrane helix</keyword>
<feature type="transmembrane region" description="Helical" evidence="7">
    <location>
        <begin position="62"/>
        <end position="79"/>
    </location>
</feature>
<evidence type="ECO:0000256" key="3">
    <source>
        <dbReference type="ARBA" id="ARBA00022475"/>
    </source>
</evidence>
<evidence type="ECO:0000256" key="6">
    <source>
        <dbReference type="ARBA" id="ARBA00023136"/>
    </source>
</evidence>
<evidence type="ECO:0000256" key="5">
    <source>
        <dbReference type="ARBA" id="ARBA00022989"/>
    </source>
</evidence>
<feature type="transmembrane region" description="Helical" evidence="7">
    <location>
        <begin position="273"/>
        <end position="297"/>
    </location>
</feature>
<feature type="transmembrane region" description="Helical" evidence="7">
    <location>
        <begin position="33"/>
        <end position="50"/>
    </location>
</feature>
<dbReference type="EMBL" id="LT671858">
    <property type="protein sequence ID" value="SIM45412.1"/>
    <property type="molecule type" value="Genomic_DNA"/>
</dbReference>
<feature type="transmembrane region" description="Helical" evidence="7">
    <location>
        <begin position="126"/>
        <end position="147"/>
    </location>
</feature>
<feature type="transmembrane region" description="Helical" evidence="7">
    <location>
        <begin position="153"/>
        <end position="173"/>
    </location>
</feature>
<dbReference type="Pfam" id="PF07690">
    <property type="entry name" value="MFS_1"/>
    <property type="match status" value="1"/>
</dbReference>
<protein>
    <submittedName>
        <fullName evidence="9">DHA1 family major facilitator superfamily permease</fullName>
    </submittedName>
</protein>
<feature type="transmembrane region" description="Helical" evidence="7">
    <location>
        <begin position="358"/>
        <end position="380"/>
    </location>
</feature>
<reference evidence="9 12" key="1">
    <citation type="submission" date="2016-04" db="EMBL/GenBank/DDBJ databases">
        <authorList>
            <person name="Evans L.H."/>
            <person name="Alamgir A."/>
            <person name="Owens N."/>
            <person name="Weber N.D."/>
            <person name="Virtaneva K."/>
            <person name="Barbian K."/>
            <person name="Babar A."/>
            <person name="Rosenke K."/>
        </authorList>
    </citation>
    <scope>NUCLEOTIDE SEQUENCE [LARGE SCALE GENOMIC DNA]</scope>
    <source>
        <strain evidence="9">S5</strain>
        <strain evidence="12">S5(T) (JCM 30642 \VKM B-2941)</strain>
    </source>
</reference>
<keyword evidence="3" id="KW-1003">Cell membrane</keyword>
<evidence type="ECO:0000256" key="2">
    <source>
        <dbReference type="ARBA" id="ARBA00022448"/>
    </source>
</evidence>
<evidence type="ECO:0000259" key="8">
    <source>
        <dbReference type="PROSITE" id="PS50850"/>
    </source>
</evidence>
<evidence type="ECO:0000256" key="1">
    <source>
        <dbReference type="ARBA" id="ARBA00004651"/>
    </source>
</evidence>
<dbReference type="RefSeq" id="WP_077075965.1">
    <property type="nucleotide sequence ID" value="NZ_LT671858.1"/>
</dbReference>
<proteinExistence type="predicted"/>
<dbReference type="GO" id="GO:0022857">
    <property type="term" value="F:transmembrane transporter activity"/>
    <property type="evidence" value="ECO:0007669"/>
    <property type="project" value="InterPro"/>
</dbReference>
<evidence type="ECO:0000256" key="7">
    <source>
        <dbReference type="SAM" id="Phobius"/>
    </source>
</evidence>
<feature type="transmembrane region" description="Helical" evidence="7">
    <location>
        <begin position="85"/>
        <end position="105"/>
    </location>
</feature>
<keyword evidence="6 7" id="KW-0472">Membrane</keyword>
<dbReference type="STRING" id="1673428.CPM_0487"/>
<dbReference type="EMBL" id="LT719092">
    <property type="protein sequence ID" value="SJK84367.1"/>
    <property type="molecule type" value="Genomic_DNA"/>
</dbReference>
<dbReference type="Proteomes" id="UP000195607">
    <property type="component" value="Chromosome I"/>
</dbReference>
<dbReference type="InterPro" id="IPR036259">
    <property type="entry name" value="MFS_trans_sf"/>
</dbReference>
<dbReference type="GeneID" id="41587811"/>
<accession>A0A1N5TAE9</accession>
<evidence type="ECO:0000313" key="11">
    <source>
        <dbReference type="Proteomes" id="UP000187822"/>
    </source>
</evidence>
<dbReference type="PROSITE" id="PS50850">
    <property type="entry name" value="MFS"/>
    <property type="match status" value="1"/>
</dbReference>
<evidence type="ECO:0000313" key="9">
    <source>
        <dbReference type="EMBL" id="SIM45412.1"/>
    </source>
</evidence>
<reference evidence="11" key="2">
    <citation type="submission" date="2016-06" db="EMBL/GenBank/DDBJ databases">
        <authorList>
            <person name="Toshchakov V.S."/>
        </authorList>
    </citation>
    <scope>NUCLEOTIDE SEQUENCE [LARGE SCALE GENOMIC DNA]</scope>
    <source>
        <strain>PM4 (JCM 30641</strain>
        <strain evidence="11">\VKM B-2940)</strain>
    </source>
</reference>
<sequence length="397" mass="44870">MTRFIRAFGRGSTFIFLPLIFIIVYHISFIITGLFLGSATLLMAFVQYYSGILTDRIGRRTILVYSQIPAVVFYLLIYYTVANPYYFVLLLGSWYGTIIINSIQYPAVQASVADITSVRDRLSGYTIMRIMANLGIAIGPLLGAYLAYFGLQYIFLVSSAVTVVEIFMLYFLMRETYVPSDHIQVMKGELSRTYMKDRFFVVFIIIGVLLQIFMRQRGSTFTVYTIVLQNLPYMYLGYIWALNGILVVALQFPLLRLMTKVGNPMMWRGVGTLFYAISFLVLTDSTAFLILALFMTISTFGEDLLSPTTQSIITTLAPDNMRGSYVGVYNLYSSFGGFAGAIIGLYLLFVLQSVSSTYWFYIAIGTVVVAVMYMFISGMFSRRMKEMEETVISSNVG</sequence>
<keyword evidence="11" id="KW-1185">Reference proteome</keyword>
<evidence type="ECO:0000256" key="4">
    <source>
        <dbReference type="ARBA" id="ARBA00022692"/>
    </source>
</evidence>
<feature type="transmembrane region" description="Helical" evidence="7">
    <location>
        <begin position="7"/>
        <end position="27"/>
    </location>
</feature>
<dbReference type="SUPFAM" id="SSF103473">
    <property type="entry name" value="MFS general substrate transporter"/>
    <property type="match status" value="1"/>
</dbReference>
<dbReference type="AlphaFoldDB" id="A0A1N5TAE9"/>
<dbReference type="Gene3D" id="1.20.1250.20">
    <property type="entry name" value="MFS general substrate transporter like domains"/>
    <property type="match status" value="1"/>
</dbReference>
<feature type="domain" description="Major facilitator superfamily (MFS) profile" evidence="8">
    <location>
        <begin position="1"/>
        <end position="382"/>
    </location>
</feature>
<keyword evidence="2" id="KW-0813">Transport</keyword>
<dbReference type="InterPro" id="IPR020846">
    <property type="entry name" value="MFS_dom"/>
</dbReference>
<dbReference type="KEGG" id="cdiv:CPM_0487"/>
<reference evidence="10" key="3">
    <citation type="submission" date="2016-06" db="EMBL/GenBank/DDBJ databases">
        <authorList>
            <person name="Olsen C.W."/>
            <person name="Carey S."/>
            <person name="Hinshaw L."/>
            <person name="Karasin A.I."/>
        </authorList>
    </citation>
    <scope>NUCLEOTIDE SEQUENCE [LARGE SCALE GENOMIC DNA]</scope>
    <source>
        <strain evidence="10">PM4</strain>
    </source>
</reference>
<dbReference type="InterPro" id="IPR011701">
    <property type="entry name" value="MFS"/>
</dbReference>
<dbReference type="Proteomes" id="UP000187822">
    <property type="component" value="Chromosome I"/>
</dbReference>
<comment type="subcellular location">
    <subcellularLocation>
        <location evidence="1">Cell membrane</location>
        <topology evidence="1">Multi-pass membrane protein</topology>
    </subcellularLocation>
</comment>
<dbReference type="GO" id="GO:0005886">
    <property type="term" value="C:plasma membrane"/>
    <property type="evidence" value="ECO:0007669"/>
    <property type="project" value="UniProtKB-SubCell"/>
</dbReference>
<feature type="transmembrane region" description="Helical" evidence="7">
    <location>
        <begin position="194"/>
        <end position="213"/>
    </location>
</feature>
<dbReference type="PANTHER" id="PTHR23517">
    <property type="entry name" value="RESISTANCE PROTEIN MDTM, PUTATIVE-RELATED-RELATED"/>
    <property type="match status" value="1"/>
</dbReference>
<feature type="transmembrane region" description="Helical" evidence="7">
    <location>
        <begin position="233"/>
        <end position="252"/>
    </location>
</feature>
<dbReference type="OrthoDB" id="117970at2157"/>
<keyword evidence="4 7" id="KW-0812">Transmembrane</keyword>
<evidence type="ECO:0000313" key="10">
    <source>
        <dbReference type="EMBL" id="SJK84367.1"/>
    </source>
</evidence>
<name>A0A1N5TAE9_9ARCH</name>
<dbReference type="InterPro" id="IPR050171">
    <property type="entry name" value="MFS_Transporters"/>
</dbReference>